<reference evidence="2 3" key="1">
    <citation type="submission" date="2017-03" db="EMBL/GenBank/DDBJ databases">
        <authorList>
            <person name="Afonso C.L."/>
            <person name="Miller P.J."/>
            <person name="Scott M.A."/>
            <person name="Spackman E."/>
            <person name="Goraichik I."/>
            <person name="Dimitrov K.M."/>
            <person name="Suarez D.L."/>
            <person name="Swayne D.E."/>
        </authorList>
    </citation>
    <scope>NUCLEOTIDE SEQUENCE [LARGE SCALE GENOMIC DNA]</scope>
    <source>
        <strain evidence="2 3">CECT 7691</strain>
    </source>
</reference>
<dbReference type="FunCoup" id="A0A1Y5S021">
    <property type="interactions" value="551"/>
</dbReference>
<dbReference type="InterPro" id="IPR035959">
    <property type="entry name" value="RutC-like_sf"/>
</dbReference>
<evidence type="ECO:0000256" key="1">
    <source>
        <dbReference type="ARBA" id="ARBA00010552"/>
    </source>
</evidence>
<dbReference type="PROSITE" id="PS01094">
    <property type="entry name" value="UPF0076"/>
    <property type="match status" value="1"/>
</dbReference>
<dbReference type="EC" id="3.5.4.-" evidence="2"/>
<evidence type="ECO:0000313" key="2">
    <source>
        <dbReference type="EMBL" id="SLN29571.1"/>
    </source>
</evidence>
<dbReference type="PANTHER" id="PTHR11803">
    <property type="entry name" value="2-IMINOBUTANOATE/2-IMINOPROPANOATE DEAMINASE RIDA"/>
    <property type="match status" value="1"/>
</dbReference>
<name>A0A1Y5S021_9PROT</name>
<keyword evidence="2" id="KW-0378">Hydrolase</keyword>
<dbReference type="SUPFAM" id="SSF55298">
    <property type="entry name" value="YjgF-like"/>
    <property type="match status" value="1"/>
</dbReference>
<keyword evidence="3" id="KW-1185">Reference proteome</keyword>
<comment type="similarity">
    <text evidence="1">Belongs to the RutC family.</text>
</comment>
<protein>
    <submittedName>
        <fullName evidence="2">Enamine/imine deaminase</fullName>
        <ecNumber evidence="2">3.5.4.-</ecNumber>
    </submittedName>
</protein>
<organism evidence="2 3">
    <name type="scientific">Oceanibacterium hippocampi</name>
    <dbReference type="NCBI Taxonomy" id="745714"/>
    <lineage>
        <taxon>Bacteria</taxon>
        <taxon>Pseudomonadati</taxon>
        <taxon>Pseudomonadota</taxon>
        <taxon>Alphaproteobacteria</taxon>
        <taxon>Sneathiellales</taxon>
        <taxon>Sneathiellaceae</taxon>
        <taxon>Oceanibacterium</taxon>
    </lineage>
</organism>
<dbReference type="CDD" id="cd00448">
    <property type="entry name" value="YjgF_YER057c_UK114_family"/>
    <property type="match status" value="1"/>
</dbReference>
<dbReference type="OrthoDB" id="9808943at2"/>
<dbReference type="Pfam" id="PF01042">
    <property type="entry name" value="Ribonuc_L-PSP"/>
    <property type="match status" value="1"/>
</dbReference>
<dbReference type="InterPro" id="IPR006056">
    <property type="entry name" value="RidA"/>
</dbReference>
<dbReference type="InterPro" id="IPR019897">
    <property type="entry name" value="RidA_CS"/>
</dbReference>
<dbReference type="GO" id="GO:0019239">
    <property type="term" value="F:deaminase activity"/>
    <property type="evidence" value="ECO:0007669"/>
    <property type="project" value="TreeGrafter"/>
</dbReference>
<proteinExistence type="inferred from homology"/>
<evidence type="ECO:0000313" key="3">
    <source>
        <dbReference type="Proteomes" id="UP000193200"/>
    </source>
</evidence>
<dbReference type="FunFam" id="3.30.1330.40:FF:000001">
    <property type="entry name" value="L-PSP family endoribonuclease"/>
    <property type="match status" value="1"/>
</dbReference>
<dbReference type="PANTHER" id="PTHR11803:SF58">
    <property type="entry name" value="PROTEIN HMF1-RELATED"/>
    <property type="match status" value="1"/>
</dbReference>
<dbReference type="AlphaFoldDB" id="A0A1Y5S021"/>
<accession>A0A1Y5S021</accession>
<dbReference type="Gene3D" id="3.30.1330.40">
    <property type="entry name" value="RutC-like"/>
    <property type="match status" value="1"/>
</dbReference>
<gene>
    <name evidence="2" type="primary">yabJ_1</name>
    <name evidence="2" type="ORF">OCH7691_01003</name>
</gene>
<dbReference type="EMBL" id="FWFR01000001">
    <property type="protein sequence ID" value="SLN29571.1"/>
    <property type="molecule type" value="Genomic_DNA"/>
</dbReference>
<dbReference type="Proteomes" id="UP000193200">
    <property type="component" value="Unassembled WGS sequence"/>
</dbReference>
<dbReference type="InterPro" id="IPR006175">
    <property type="entry name" value="YjgF/YER057c/UK114"/>
</dbReference>
<dbReference type="GO" id="GO:0005829">
    <property type="term" value="C:cytosol"/>
    <property type="evidence" value="ECO:0007669"/>
    <property type="project" value="TreeGrafter"/>
</dbReference>
<dbReference type="InParanoid" id="A0A1Y5S021"/>
<dbReference type="NCBIfam" id="TIGR00004">
    <property type="entry name" value="Rid family detoxifying hydrolase"/>
    <property type="match status" value="1"/>
</dbReference>
<sequence>MKIHRVPDLPDSLPFCSAVEVDGLLHCSGNIGNRPGSLEVVPGGIAAETRQCMENIRSVLEYCGSSLDKVIKVTVFIDDMDGFWAMNEVYREFFTTHLPARSCVAVKALAIGAKVEIECIALAAGR</sequence>